<evidence type="ECO:0000256" key="1">
    <source>
        <dbReference type="SAM" id="MobiDB-lite"/>
    </source>
</evidence>
<gene>
    <name evidence="2" type="ORF">AWOD_II_0440</name>
</gene>
<feature type="region of interest" description="Disordered" evidence="1">
    <location>
        <begin position="242"/>
        <end position="268"/>
    </location>
</feature>
<dbReference type="EMBL" id="LN554847">
    <property type="protein sequence ID" value="CED57085.1"/>
    <property type="molecule type" value="Genomic_DNA"/>
</dbReference>
<name>A0A090I620_9GAMM</name>
<dbReference type="Pfam" id="PF06693">
    <property type="entry name" value="DUF1190"/>
    <property type="match status" value="1"/>
</dbReference>
<dbReference type="Proteomes" id="UP000032427">
    <property type="component" value="Chromosome 2"/>
</dbReference>
<keyword evidence="3" id="KW-1185">Reference proteome</keyword>
<keyword evidence="2" id="KW-0449">Lipoprotein</keyword>
<dbReference type="InterPro" id="IPR009576">
    <property type="entry name" value="Biofilm_formation_YgiB"/>
</dbReference>
<proteinExistence type="predicted"/>
<dbReference type="KEGG" id="awd:AWOD_II_0440"/>
<organism evidence="2 3">
    <name type="scientific">Aliivibrio wodanis</name>
    <dbReference type="NCBI Taxonomy" id="80852"/>
    <lineage>
        <taxon>Bacteria</taxon>
        <taxon>Pseudomonadati</taxon>
        <taxon>Pseudomonadota</taxon>
        <taxon>Gammaproteobacteria</taxon>
        <taxon>Vibrionales</taxon>
        <taxon>Vibrionaceae</taxon>
        <taxon>Aliivibrio</taxon>
    </lineage>
</organism>
<evidence type="ECO:0000313" key="3">
    <source>
        <dbReference type="Proteomes" id="UP000032427"/>
    </source>
</evidence>
<dbReference type="HOGENOM" id="CLU_1036818_0_0_6"/>
<protein>
    <submittedName>
        <fullName evidence="2">Putative lipoprotein</fullName>
    </submittedName>
</protein>
<sequence>MSVRKGQVEVNKHLKPHSMYLKPLTLMAVAAGVSGCSDDDSIYFFENVGDCKKDARFNEAECISAYQIAENKAQEASFEYRTEKECFDEFGFGVCQLNDKKKYQPNNFGWIMSHSQINKNKDSYEMFVEPVYLSTNPRSSKFSYLMFTDKNYRDYYIGKYNLANGAKVDLPKGAMLEKEYLQKHSSGSYYNDRAGVITNNDWDDHRNYYSYGYLHNTTTPSKVVKYKKPKFEDIKLSKTKSAKNISFSSSKSVKGFGSTSRSKSSWGG</sequence>
<accession>A0A090I620</accession>
<dbReference type="PATRIC" id="fig|80852.17.peg.3202"/>
<evidence type="ECO:0000313" key="2">
    <source>
        <dbReference type="EMBL" id="CED57085.1"/>
    </source>
</evidence>
<feature type="compositionally biased region" description="Low complexity" evidence="1">
    <location>
        <begin position="242"/>
        <end position="260"/>
    </location>
</feature>
<dbReference type="STRING" id="80852.AWOD_II_0440"/>
<dbReference type="AlphaFoldDB" id="A0A090I620"/>
<reference evidence="3" key="1">
    <citation type="submission" date="2014-09" db="EMBL/GenBank/DDBJ databases">
        <authorList>
            <person name="Hjerde E."/>
        </authorList>
    </citation>
    <scope>NUCLEOTIDE SEQUENCE [LARGE SCALE GENOMIC DNA]</scope>
    <source>
        <strain evidence="3">06/09/139</strain>
    </source>
</reference>